<accession>A0A0C2WYN0</accession>
<evidence type="ECO:0000313" key="2">
    <source>
        <dbReference type="EMBL" id="KIL66937.1"/>
    </source>
</evidence>
<dbReference type="InParanoid" id="A0A0C2WYN0"/>
<dbReference type="Proteomes" id="UP000054549">
    <property type="component" value="Unassembled WGS sequence"/>
</dbReference>
<keyword evidence="1" id="KW-1133">Transmembrane helix</keyword>
<reference evidence="2 3" key="1">
    <citation type="submission" date="2014-04" db="EMBL/GenBank/DDBJ databases">
        <title>Evolutionary Origins and Diversification of the Mycorrhizal Mutualists.</title>
        <authorList>
            <consortium name="DOE Joint Genome Institute"/>
            <consortium name="Mycorrhizal Genomics Consortium"/>
            <person name="Kohler A."/>
            <person name="Kuo A."/>
            <person name="Nagy L.G."/>
            <person name="Floudas D."/>
            <person name="Copeland A."/>
            <person name="Barry K.W."/>
            <person name="Cichocki N."/>
            <person name="Veneault-Fourrey C."/>
            <person name="LaButti K."/>
            <person name="Lindquist E.A."/>
            <person name="Lipzen A."/>
            <person name="Lundell T."/>
            <person name="Morin E."/>
            <person name="Murat C."/>
            <person name="Riley R."/>
            <person name="Ohm R."/>
            <person name="Sun H."/>
            <person name="Tunlid A."/>
            <person name="Henrissat B."/>
            <person name="Grigoriev I.V."/>
            <person name="Hibbett D.S."/>
            <person name="Martin F."/>
        </authorList>
    </citation>
    <scope>NUCLEOTIDE SEQUENCE [LARGE SCALE GENOMIC DNA]</scope>
    <source>
        <strain evidence="2 3">Koide BX008</strain>
    </source>
</reference>
<feature type="transmembrane region" description="Helical" evidence="1">
    <location>
        <begin position="199"/>
        <end position="218"/>
    </location>
</feature>
<keyword evidence="1" id="KW-0812">Transmembrane</keyword>
<evidence type="ECO:0000256" key="1">
    <source>
        <dbReference type="SAM" id="Phobius"/>
    </source>
</evidence>
<feature type="transmembrane region" description="Helical" evidence="1">
    <location>
        <begin position="118"/>
        <end position="136"/>
    </location>
</feature>
<proteinExistence type="predicted"/>
<evidence type="ECO:0000313" key="3">
    <source>
        <dbReference type="Proteomes" id="UP000054549"/>
    </source>
</evidence>
<name>A0A0C2WYN0_AMAMK</name>
<dbReference type="AlphaFoldDB" id="A0A0C2WYN0"/>
<dbReference type="HOGENOM" id="CLU_121056_0_0_1"/>
<protein>
    <submittedName>
        <fullName evidence="2">Uncharacterized protein</fullName>
    </submittedName>
</protein>
<dbReference type="EMBL" id="KN818234">
    <property type="protein sequence ID" value="KIL66937.1"/>
    <property type="molecule type" value="Genomic_DNA"/>
</dbReference>
<dbReference type="OrthoDB" id="2977496at2759"/>
<sequence>MYILLQQPALANTTPTIMPPSTFIGLPAAGMAPIKAQWFAEYFRVALRWLWSWFLQLFGDIRSWIVRVLSASHSAFTNLKPAINTLLNTLSSFAFDWPVHALNLAAYIVKNYPHPVHVTAWLIFFGPLAILCPLLLLYEVSIAIAFNTIFIFHGLIPGTLEKYLELREATDDAKQWMFVYIDQVNDTYNKRTMESNSLLVLRLVAGAAGLYILCYIWFL</sequence>
<organism evidence="2 3">
    <name type="scientific">Amanita muscaria (strain Koide BX008)</name>
    <dbReference type="NCBI Taxonomy" id="946122"/>
    <lineage>
        <taxon>Eukaryota</taxon>
        <taxon>Fungi</taxon>
        <taxon>Dikarya</taxon>
        <taxon>Basidiomycota</taxon>
        <taxon>Agaricomycotina</taxon>
        <taxon>Agaricomycetes</taxon>
        <taxon>Agaricomycetidae</taxon>
        <taxon>Agaricales</taxon>
        <taxon>Pluteineae</taxon>
        <taxon>Amanitaceae</taxon>
        <taxon>Amanita</taxon>
    </lineage>
</organism>
<keyword evidence="1" id="KW-0472">Membrane</keyword>
<gene>
    <name evidence="2" type="ORF">M378DRAFT_160274</name>
</gene>
<keyword evidence="3" id="KW-1185">Reference proteome</keyword>